<dbReference type="InterPro" id="IPR023296">
    <property type="entry name" value="Glyco_hydro_beta-prop_sf"/>
</dbReference>
<dbReference type="CDD" id="cd18613">
    <property type="entry name" value="GH130"/>
    <property type="match status" value="1"/>
</dbReference>
<dbReference type="GO" id="GO:0016757">
    <property type="term" value="F:glycosyltransferase activity"/>
    <property type="evidence" value="ECO:0007669"/>
    <property type="project" value="UniProtKB-KW"/>
</dbReference>
<dbReference type="PANTHER" id="PTHR34106:SF4">
    <property type="entry name" value="BLL5143 PROTEIN"/>
    <property type="match status" value="1"/>
</dbReference>
<dbReference type="Proteomes" id="UP000886111">
    <property type="component" value="Unassembled WGS sequence"/>
</dbReference>
<dbReference type="EMBL" id="DRTD01000587">
    <property type="protein sequence ID" value="HHE55678.1"/>
    <property type="molecule type" value="Genomic_DNA"/>
</dbReference>
<organism evidence="4">
    <name type="scientific">Caldithrix abyssi</name>
    <dbReference type="NCBI Taxonomy" id="187145"/>
    <lineage>
        <taxon>Bacteria</taxon>
        <taxon>Pseudomonadati</taxon>
        <taxon>Calditrichota</taxon>
        <taxon>Calditrichia</taxon>
        <taxon>Calditrichales</taxon>
        <taxon>Calditrichaceae</taxon>
        <taxon>Caldithrix</taxon>
    </lineage>
</organism>
<dbReference type="GO" id="GO:0016798">
    <property type="term" value="F:hydrolase activity, acting on glycosyl bonds"/>
    <property type="evidence" value="ECO:0007669"/>
    <property type="project" value="UniProtKB-KW"/>
</dbReference>
<keyword evidence="1" id="KW-0328">Glycosyltransferase</keyword>
<dbReference type="AlphaFoldDB" id="A0A7V5LKF3"/>
<reference evidence="4" key="1">
    <citation type="journal article" date="2020" name="mSystems">
        <title>Genome- and Community-Level Interaction Insights into Carbon Utilization and Element Cycling Functions of Hydrothermarchaeota in Hydrothermal Sediment.</title>
        <authorList>
            <person name="Zhou Z."/>
            <person name="Liu Y."/>
            <person name="Xu W."/>
            <person name="Pan J."/>
            <person name="Luo Z.H."/>
            <person name="Li M."/>
        </authorList>
    </citation>
    <scope>NUCLEOTIDE SEQUENCE [LARGE SCALE GENOMIC DNA]</scope>
    <source>
        <strain evidence="4">HyVt-76</strain>
    </source>
</reference>
<keyword evidence="4" id="KW-0326">Glycosidase</keyword>
<comment type="caution">
    <text evidence="4">The sequence shown here is derived from an EMBL/GenBank/DDBJ whole genome shotgun (WGS) entry which is preliminary data.</text>
</comment>
<evidence type="ECO:0000256" key="2">
    <source>
        <dbReference type="ARBA" id="ARBA00022679"/>
    </source>
</evidence>
<keyword evidence="4" id="KW-0378">Hydrolase</keyword>
<dbReference type="SUPFAM" id="SSF75005">
    <property type="entry name" value="Arabinanase/levansucrase/invertase"/>
    <property type="match status" value="1"/>
</dbReference>
<proteinExistence type="inferred from homology"/>
<protein>
    <submittedName>
        <fullName evidence="4">Glycosidase</fullName>
    </submittedName>
</protein>
<name>A0A7V5LKF3_CALAY</name>
<comment type="similarity">
    <text evidence="3">Belongs to the glycosyl hydrolase 130 family.</text>
</comment>
<dbReference type="PANTHER" id="PTHR34106">
    <property type="entry name" value="GLYCOSIDASE"/>
    <property type="match status" value="1"/>
</dbReference>
<evidence type="ECO:0000256" key="1">
    <source>
        <dbReference type="ARBA" id="ARBA00022676"/>
    </source>
</evidence>
<dbReference type="Pfam" id="PF04041">
    <property type="entry name" value="Glyco_hydro_130"/>
    <property type="match status" value="1"/>
</dbReference>
<evidence type="ECO:0000256" key="3">
    <source>
        <dbReference type="ARBA" id="ARBA00024356"/>
    </source>
</evidence>
<gene>
    <name evidence="4" type="ORF">ENL21_07840</name>
</gene>
<dbReference type="InterPro" id="IPR007184">
    <property type="entry name" value="Mannoside_phosphorylase"/>
</dbReference>
<dbReference type="Gene3D" id="2.115.10.20">
    <property type="entry name" value="Glycosyl hydrolase domain, family 43"/>
    <property type="match status" value="1"/>
</dbReference>
<accession>A0A7V5LKF3</accession>
<sequence>MQVQKLDFKLEPNLRRVIALSYNIEKPHVERIARQVMVMSASEREALFKEIEKSFADRHRDMEKFLMNFYGQLKTFLPSEFKLRPVDKLLMASYFAKEYSLEAAALFNPSIVPFEDLSGNGDQRFVMSLRATGEGHISSIEFVQGRINASGEIFIKMPESPFATGPEKVEVDFASPYQITSMHFDPQIPLAERVIFPVTDDEVNGIEDLRLVRFEDESGLFYYGTYTAYDGHQIQSKLLVTNDFISFKSYRLQGKAVHDKGMALFPERIDGKYAMIGRQDGTNLYIMFSDSLYNWEKAELLLEPQMPWELSKIGNCGSPIKTDVGWLLITHGVGPMRKYQLGAILLDLKNPRKVIARLADPLLGPDENEREGYVPNVIYTCGNMLHKDRLIVPYAMSDSASGVAIFKLDEILQEME</sequence>
<keyword evidence="2" id="KW-0808">Transferase</keyword>
<evidence type="ECO:0000313" key="4">
    <source>
        <dbReference type="EMBL" id="HHE55678.1"/>
    </source>
</evidence>